<feature type="compositionally biased region" description="Basic residues" evidence="1">
    <location>
        <begin position="193"/>
        <end position="203"/>
    </location>
</feature>
<sequence>MGYFEGLSLFVDKLTEERKITSYARVCIEVDTKCKFQKEVMVVLDKKKAFKIPVEYNWKPTKCSHCDVFGHTDQKCGNKPKKLEKGATVWLQKGIIFYDMQHNEVDRDHETEGPLMETEMEGVIGQASEGAKVPGVVEQRGSVKQKGSEVEKALQPDSHGVVVSEGARARVVGQGSEGEKMGESEGEDGWKSSAKRHTFRSKNHGNNVAKGKDVVVDKGGRNSGQPQKTW</sequence>
<feature type="region of interest" description="Disordered" evidence="1">
    <location>
        <begin position="173"/>
        <end position="230"/>
    </location>
</feature>
<dbReference type="InterPro" id="IPR040256">
    <property type="entry name" value="At4g02000-like"/>
</dbReference>
<name>A0A7J6WSV8_THATH</name>
<dbReference type="Proteomes" id="UP000554482">
    <property type="component" value="Unassembled WGS sequence"/>
</dbReference>
<dbReference type="PANTHER" id="PTHR31286">
    <property type="entry name" value="GLYCINE-RICH CELL WALL STRUCTURAL PROTEIN 1.8-LIKE"/>
    <property type="match status" value="1"/>
</dbReference>
<evidence type="ECO:0000313" key="2">
    <source>
        <dbReference type="EMBL" id="KAF5200471.1"/>
    </source>
</evidence>
<comment type="caution">
    <text evidence="2">The sequence shown here is derived from an EMBL/GenBank/DDBJ whole genome shotgun (WGS) entry which is preliminary data.</text>
</comment>
<organism evidence="2 3">
    <name type="scientific">Thalictrum thalictroides</name>
    <name type="common">Rue-anemone</name>
    <name type="synonym">Anemone thalictroides</name>
    <dbReference type="NCBI Taxonomy" id="46969"/>
    <lineage>
        <taxon>Eukaryota</taxon>
        <taxon>Viridiplantae</taxon>
        <taxon>Streptophyta</taxon>
        <taxon>Embryophyta</taxon>
        <taxon>Tracheophyta</taxon>
        <taxon>Spermatophyta</taxon>
        <taxon>Magnoliopsida</taxon>
        <taxon>Ranunculales</taxon>
        <taxon>Ranunculaceae</taxon>
        <taxon>Thalictroideae</taxon>
        <taxon>Thalictrum</taxon>
    </lineage>
</organism>
<dbReference type="OrthoDB" id="2010178at2759"/>
<protein>
    <submittedName>
        <fullName evidence="2">Uncharacterized protein</fullName>
    </submittedName>
</protein>
<gene>
    <name evidence="2" type="ORF">FRX31_009942</name>
</gene>
<evidence type="ECO:0000313" key="3">
    <source>
        <dbReference type="Proteomes" id="UP000554482"/>
    </source>
</evidence>
<dbReference type="PANTHER" id="PTHR31286:SF180">
    <property type="entry name" value="OS10G0362600 PROTEIN"/>
    <property type="match status" value="1"/>
</dbReference>
<dbReference type="AlphaFoldDB" id="A0A7J6WSV8"/>
<proteinExistence type="predicted"/>
<accession>A0A7J6WSV8</accession>
<evidence type="ECO:0000256" key="1">
    <source>
        <dbReference type="SAM" id="MobiDB-lite"/>
    </source>
</evidence>
<dbReference type="EMBL" id="JABWDY010010704">
    <property type="protein sequence ID" value="KAF5200471.1"/>
    <property type="molecule type" value="Genomic_DNA"/>
</dbReference>
<keyword evidence="3" id="KW-1185">Reference proteome</keyword>
<feature type="compositionally biased region" description="Basic and acidic residues" evidence="1">
    <location>
        <begin position="210"/>
        <end position="220"/>
    </location>
</feature>
<feature type="non-terminal residue" evidence="2">
    <location>
        <position position="230"/>
    </location>
</feature>
<reference evidence="2 3" key="1">
    <citation type="submission" date="2020-06" db="EMBL/GenBank/DDBJ databases">
        <title>Transcriptomic and genomic resources for Thalictrum thalictroides and T. hernandezii: Facilitating candidate gene discovery in an emerging model plant lineage.</title>
        <authorList>
            <person name="Arias T."/>
            <person name="Riano-Pachon D.M."/>
            <person name="Di Stilio V.S."/>
        </authorList>
    </citation>
    <scope>NUCLEOTIDE SEQUENCE [LARGE SCALE GENOMIC DNA]</scope>
    <source>
        <strain evidence="3">cv. WT478/WT964</strain>
        <tissue evidence="2">Leaves</tissue>
    </source>
</reference>